<accession>A0A2M9ZW15</accession>
<reference evidence="1 2" key="1">
    <citation type="submission" date="2017-07" db="EMBL/GenBank/DDBJ databases">
        <title>Leptospira spp. isolated from tropical soils.</title>
        <authorList>
            <person name="Thibeaux R."/>
            <person name="Iraola G."/>
            <person name="Ferres I."/>
            <person name="Bierque E."/>
            <person name="Girault D."/>
            <person name="Soupe-Gilbert M.-E."/>
            <person name="Picardeau M."/>
            <person name="Goarant C."/>
        </authorList>
    </citation>
    <scope>NUCLEOTIDE SEQUENCE [LARGE SCALE GENOMIC DNA]</scope>
    <source>
        <strain evidence="1 2">ES4-C-A1</strain>
    </source>
</reference>
<organism evidence="1 2">
    <name type="scientific">Leptospira neocaledonica</name>
    <dbReference type="NCBI Taxonomy" id="2023192"/>
    <lineage>
        <taxon>Bacteria</taxon>
        <taxon>Pseudomonadati</taxon>
        <taxon>Spirochaetota</taxon>
        <taxon>Spirochaetia</taxon>
        <taxon>Leptospirales</taxon>
        <taxon>Leptospiraceae</taxon>
        <taxon>Leptospira</taxon>
    </lineage>
</organism>
<dbReference type="EMBL" id="NPEA01000008">
    <property type="protein sequence ID" value="PJZ76225.1"/>
    <property type="molecule type" value="Genomic_DNA"/>
</dbReference>
<gene>
    <name evidence="1" type="ORF">CH365_15505</name>
</gene>
<evidence type="ECO:0000313" key="2">
    <source>
        <dbReference type="Proteomes" id="UP000231843"/>
    </source>
</evidence>
<dbReference type="PROSITE" id="PS51257">
    <property type="entry name" value="PROKAR_LIPOPROTEIN"/>
    <property type="match status" value="1"/>
</dbReference>
<evidence type="ECO:0008006" key="3">
    <source>
        <dbReference type="Google" id="ProtNLM"/>
    </source>
</evidence>
<dbReference type="RefSeq" id="WP_100769468.1">
    <property type="nucleotide sequence ID" value="NZ_NPEA01000008.1"/>
</dbReference>
<dbReference type="AlphaFoldDB" id="A0A2M9ZW15"/>
<proteinExistence type="predicted"/>
<name>A0A2M9ZW15_9LEPT</name>
<protein>
    <recommendedName>
        <fullName evidence="3">Lipoprotein</fullName>
    </recommendedName>
</protein>
<evidence type="ECO:0000313" key="1">
    <source>
        <dbReference type="EMBL" id="PJZ76225.1"/>
    </source>
</evidence>
<comment type="caution">
    <text evidence="1">The sequence shown here is derived from an EMBL/GenBank/DDBJ whole genome shotgun (WGS) entry which is preliminary data.</text>
</comment>
<sequence length="282" mass="30987">MKRQILIITLFPAIFSCSKGSSPPFSQILSFLGSNAASGQLKLASGETSNLSHGSAYRFKTSFPVTSYKAKPTLKATDSENTDTSLDLENESNTIDLLQGVTEEGWQLVIRTNPSSDSVTGSEIMLSKNSDLYVAKEVCNYFSSKEGLPSVTISDCTLTKISNQEPGTLEDSSTNQKKASEASDTIVLSGVISLSNDWQNLEGTSESEPTSGNGLVNTQDLNDPLCLYSIYALYMEYKLGTEIQALLSQWWNPFALYAAYLKLIQLKFWVIENGKYQSYCWS</sequence>
<dbReference type="Proteomes" id="UP000231843">
    <property type="component" value="Unassembled WGS sequence"/>
</dbReference>
<keyword evidence="2" id="KW-1185">Reference proteome</keyword>